<protein>
    <recommendedName>
        <fullName evidence="3">Methyl-accepting chemotaxis protein</fullName>
    </recommendedName>
</protein>
<dbReference type="RefSeq" id="WP_192557885.1">
    <property type="nucleotide sequence ID" value="NZ_JACZZA010000023.1"/>
</dbReference>
<dbReference type="Proteomes" id="UP000651010">
    <property type="component" value="Unassembled WGS sequence"/>
</dbReference>
<evidence type="ECO:0000313" key="1">
    <source>
        <dbReference type="EMBL" id="MBE1163040.1"/>
    </source>
</evidence>
<evidence type="ECO:0008006" key="3">
    <source>
        <dbReference type="Google" id="ProtNLM"/>
    </source>
</evidence>
<organism evidence="1 2">
    <name type="scientific">Dyella acidiphila</name>
    <dbReference type="NCBI Taxonomy" id="2775866"/>
    <lineage>
        <taxon>Bacteria</taxon>
        <taxon>Pseudomonadati</taxon>
        <taxon>Pseudomonadota</taxon>
        <taxon>Gammaproteobacteria</taxon>
        <taxon>Lysobacterales</taxon>
        <taxon>Rhodanobacteraceae</taxon>
        <taxon>Dyella</taxon>
    </lineage>
</organism>
<gene>
    <name evidence="1" type="ORF">IGX34_21865</name>
</gene>
<dbReference type="EMBL" id="JACZZA010000023">
    <property type="protein sequence ID" value="MBE1163040.1"/>
    <property type="molecule type" value="Genomic_DNA"/>
</dbReference>
<reference evidence="1 2" key="1">
    <citation type="submission" date="2020-09" db="EMBL/GenBank/DDBJ databases">
        <title>Dyella sp. 7MK23 isolated from forest soil.</title>
        <authorList>
            <person name="Fu J."/>
        </authorList>
    </citation>
    <scope>NUCLEOTIDE SEQUENCE [LARGE SCALE GENOMIC DNA]</scope>
    <source>
        <strain evidence="1 2">7MK23</strain>
    </source>
</reference>
<accession>A0ABR9GGA2</accession>
<evidence type="ECO:0000313" key="2">
    <source>
        <dbReference type="Proteomes" id="UP000651010"/>
    </source>
</evidence>
<name>A0ABR9GGA2_9GAMM</name>
<keyword evidence="2" id="KW-1185">Reference proteome</keyword>
<proteinExistence type="predicted"/>
<comment type="caution">
    <text evidence="1">The sequence shown here is derived from an EMBL/GenBank/DDBJ whole genome shotgun (WGS) entry which is preliminary data.</text>
</comment>
<sequence length="116" mass="12293">MTQSQQQALNIVGAVDAIRNAENVLMAQINATADMLAAIKLNQAYQHLDSVLGQILHLQNTTDDQIFASAAASIKGQTTALQSDEHTIQGLINDVGTAKKVIGYVGQALGFISKLC</sequence>